<dbReference type="Pfam" id="PF07258">
    <property type="entry name" value="COMM_domain"/>
    <property type="match status" value="1"/>
</dbReference>
<dbReference type="Pfam" id="PF21672">
    <property type="entry name" value="COMM_HN"/>
    <property type="match status" value="1"/>
</dbReference>
<dbReference type="eggNOG" id="ENOG502QSP3">
    <property type="taxonomic scope" value="Eukaryota"/>
</dbReference>
<protein>
    <recommendedName>
        <fullName evidence="1">COMM domain-containing protein</fullName>
    </recommendedName>
</protein>
<dbReference type="InterPro" id="IPR047155">
    <property type="entry name" value="COMMD4/6/7/8"/>
</dbReference>
<proteinExistence type="predicted"/>
<evidence type="ECO:0000313" key="3">
    <source>
        <dbReference type="Proteomes" id="UP000014500"/>
    </source>
</evidence>
<dbReference type="EMBL" id="AFFK01020457">
    <property type="status" value="NOT_ANNOTATED_CDS"/>
    <property type="molecule type" value="Genomic_DNA"/>
</dbReference>
<dbReference type="PhylomeDB" id="T1IZI0"/>
<keyword evidence="3" id="KW-1185">Reference proteome</keyword>
<evidence type="ECO:0000313" key="2">
    <source>
        <dbReference type="EnsemblMetazoa" id="SMAR006655-PA"/>
    </source>
</evidence>
<evidence type="ECO:0000259" key="1">
    <source>
        <dbReference type="PROSITE" id="PS51269"/>
    </source>
</evidence>
<feature type="domain" description="COMM" evidence="1">
    <location>
        <begin position="130"/>
        <end position="196"/>
    </location>
</feature>
<sequence length="196" mass="22160">MKFKFCGDLDCPDWILAEITTLSKLTSVKVKLLCSQVLNDVLGGSIDYEKVQKLTSDAKLDIGGIKASIAAISYIITSAVKYSTEEHTLSNELQQLGLPKEHSTAICKVYADNYAKLQKELNNNSLRLSYLDDLQWRLDYIISSSHLSDVSEPLLHLKMKVRHPELKIHKFSMTADKCSVILHELKEAYKVMENLK</sequence>
<dbReference type="STRING" id="126957.T1IZI0"/>
<organism evidence="2 3">
    <name type="scientific">Strigamia maritima</name>
    <name type="common">European centipede</name>
    <name type="synonym">Geophilus maritimus</name>
    <dbReference type="NCBI Taxonomy" id="126957"/>
    <lineage>
        <taxon>Eukaryota</taxon>
        <taxon>Metazoa</taxon>
        <taxon>Ecdysozoa</taxon>
        <taxon>Arthropoda</taxon>
        <taxon>Myriapoda</taxon>
        <taxon>Chilopoda</taxon>
        <taxon>Pleurostigmophora</taxon>
        <taxon>Geophilomorpha</taxon>
        <taxon>Linotaeniidae</taxon>
        <taxon>Strigamia</taxon>
    </lineage>
</organism>
<dbReference type="PANTHER" id="PTHR16231:SF4">
    <property type="entry name" value="COMM DOMAIN-CONTAINING PROTEIN 4"/>
    <property type="match status" value="1"/>
</dbReference>
<dbReference type="AlphaFoldDB" id="T1IZI0"/>
<reference evidence="2" key="2">
    <citation type="submission" date="2015-02" db="UniProtKB">
        <authorList>
            <consortium name="EnsemblMetazoa"/>
        </authorList>
    </citation>
    <scope>IDENTIFICATION</scope>
</reference>
<accession>T1IZI0</accession>
<dbReference type="OMA" id="RDCPDWL"/>
<dbReference type="HOGENOM" id="CLU_095496_0_0_1"/>
<dbReference type="EnsemblMetazoa" id="SMAR006655-RA">
    <property type="protein sequence ID" value="SMAR006655-PA"/>
    <property type="gene ID" value="SMAR006655"/>
</dbReference>
<dbReference type="PROSITE" id="PS51269">
    <property type="entry name" value="COMM"/>
    <property type="match status" value="1"/>
</dbReference>
<dbReference type="InterPro" id="IPR017920">
    <property type="entry name" value="COMM"/>
</dbReference>
<dbReference type="Proteomes" id="UP000014500">
    <property type="component" value="Unassembled WGS sequence"/>
</dbReference>
<reference evidence="3" key="1">
    <citation type="submission" date="2011-05" db="EMBL/GenBank/DDBJ databases">
        <authorList>
            <person name="Richards S.R."/>
            <person name="Qu J."/>
            <person name="Jiang H."/>
            <person name="Jhangiani S.N."/>
            <person name="Agravi P."/>
            <person name="Goodspeed R."/>
            <person name="Gross S."/>
            <person name="Mandapat C."/>
            <person name="Jackson L."/>
            <person name="Mathew T."/>
            <person name="Pu L."/>
            <person name="Thornton R."/>
            <person name="Saada N."/>
            <person name="Wilczek-Boney K.B."/>
            <person name="Lee S."/>
            <person name="Kovar C."/>
            <person name="Wu Y."/>
            <person name="Scherer S.E."/>
            <person name="Worley K.C."/>
            <person name="Muzny D.M."/>
            <person name="Gibbs R."/>
        </authorList>
    </citation>
    <scope>NUCLEOTIDE SEQUENCE</scope>
    <source>
        <strain evidence="3">Brora</strain>
    </source>
</reference>
<name>T1IZI0_STRMM</name>
<dbReference type="PANTHER" id="PTHR16231">
    <property type="entry name" value="COMM DOMAIN-CONTAINING PROTEIN 4-8 FAMILY MEMBER"/>
    <property type="match status" value="1"/>
</dbReference>